<organism evidence="2 3">
    <name type="scientific">Paracraurococcus ruber</name>
    <dbReference type="NCBI Taxonomy" id="77675"/>
    <lineage>
        <taxon>Bacteria</taxon>
        <taxon>Pseudomonadati</taxon>
        <taxon>Pseudomonadota</taxon>
        <taxon>Alphaproteobacteria</taxon>
        <taxon>Acetobacterales</taxon>
        <taxon>Roseomonadaceae</taxon>
        <taxon>Paracraurococcus</taxon>
    </lineage>
</organism>
<dbReference type="RefSeq" id="WP_200306016.1">
    <property type="nucleotide sequence ID" value="NZ_NRSG01000192.1"/>
</dbReference>
<keyword evidence="1" id="KW-0812">Transmembrane</keyword>
<feature type="transmembrane region" description="Helical" evidence="1">
    <location>
        <begin position="166"/>
        <end position="191"/>
    </location>
</feature>
<feature type="transmembrane region" description="Helical" evidence="1">
    <location>
        <begin position="41"/>
        <end position="59"/>
    </location>
</feature>
<feature type="non-terminal residue" evidence="2">
    <location>
        <position position="194"/>
    </location>
</feature>
<protein>
    <submittedName>
        <fullName evidence="2">Uncharacterized protein</fullName>
    </submittedName>
</protein>
<evidence type="ECO:0000313" key="3">
    <source>
        <dbReference type="Proteomes" id="UP000697995"/>
    </source>
</evidence>
<accession>A0ABS1D194</accession>
<dbReference type="EMBL" id="NRSG01000192">
    <property type="protein sequence ID" value="MBK1660581.1"/>
    <property type="molecule type" value="Genomic_DNA"/>
</dbReference>
<proteinExistence type="predicted"/>
<feature type="transmembrane region" description="Helical" evidence="1">
    <location>
        <begin position="137"/>
        <end position="154"/>
    </location>
</feature>
<feature type="transmembrane region" description="Helical" evidence="1">
    <location>
        <begin position="95"/>
        <end position="116"/>
    </location>
</feature>
<evidence type="ECO:0000313" key="2">
    <source>
        <dbReference type="EMBL" id="MBK1660581.1"/>
    </source>
</evidence>
<reference evidence="2 3" key="1">
    <citation type="journal article" date="2020" name="Microorganisms">
        <title>Osmotic Adaptation and Compatible Solute Biosynthesis of Phototrophic Bacteria as Revealed from Genome Analyses.</title>
        <authorList>
            <person name="Imhoff J.F."/>
            <person name="Rahn T."/>
            <person name="Kunzel S."/>
            <person name="Keller A."/>
            <person name="Neulinger S.C."/>
        </authorList>
    </citation>
    <scope>NUCLEOTIDE SEQUENCE [LARGE SCALE GENOMIC DNA]</scope>
    <source>
        <strain evidence="2 3">DSM 15382</strain>
    </source>
</reference>
<sequence length="194" mass="19836">MTMPGRPRRRRAPKGFGTALGLSVALMLLVAGGIADRGGSLPLVVLGGAALAVGVLYLIYPHGPQFALGTANGLAMYACLFAVLGRAGFPDAPPLARGIAFLLPVGAFVLACWARRGVLRAWAQGEEAADIAHLPRFARWLVAVGAVGVVSLSAPVNRLDPAAQGLALLAAMTVIAVISVVSVADVVRLLVDVA</sequence>
<keyword evidence="3" id="KW-1185">Reference proteome</keyword>
<keyword evidence="1" id="KW-0472">Membrane</keyword>
<comment type="caution">
    <text evidence="2">The sequence shown here is derived from an EMBL/GenBank/DDBJ whole genome shotgun (WGS) entry which is preliminary data.</text>
</comment>
<feature type="transmembrane region" description="Helical" evidence="1">
    <location>
        <begin position="66"/>
        <end position="89"/>
    </location>
</feature>
<gene>
    <name evidence="2" type="ORF">CKO45_20370</name>
</gene>
<keyword evidence="1" id="KW-1133">Transmembrane helix</keyword>
<dbReference type="Proteomes" id="UP000697995">
    <property type="component" value="Unassembled WGS sequence"/>
</dbReference>
<evidence type="ECO:0000256" key="1">
    <source>
        <dbReference type="SAM" id="Phobius"/>
    </source>
</evidence>
<name>A0ABS1D194_9PROT</name>